<feature type="domain" description="Lantibiotic biosynthesis protein dehydration" evidence="3">
    <location>
        <begin position="241"/>
        <end position="632"/>
    </location>
</feature>
<dbReference type="SMART" id="SM01260">
    <property type="entry name" value="LANC_like"/>
    <property type="match status" value="1"/>
</dbReference>
<dbReference type="EMBL" id="RSCL01000075">
    <property type="protein sequence ID" value="RUS92497.1"/>
    <property type="molecule type" value="Genomic_DNA"/>
</dbReference>
<dbReference type="InterPro" id="IPR012341">
    <property type="entry name" value="6hp_glycosidase-like_sf"/>
</dbReference>
<name>A0A433UFB1_9CYAN</name>
<sequence length="1130" mass="127121">MLIPNKSDLSQLELASITAKATSIFERIESNLFEVDMTQNSEQNFTDKRLERWCEIVADGNWEKFYKRLNLAGWNIDRLRAVMGEIKAVDVTVLPSWSATLKEIIDSAQNKLKFGDIIPIDSSQPLPFEDLLLPACFVARQKLETRLGLSCLEFYLSHYSCLPLELLSQEAYLTMERSLLSKLVGLCEKTLEFEFSRFRPLGESFLNILLKQTKAESNNTYYKAFIQKMLEDGLLVFFQKYPVLGRLIATQVDYWVEATAEFLQRLKADKSEIEQEFAQVYSAVNIVSQASGVLGKVVEINPNLSDPHKGGRCVISLSFESGVKLVYKPRNLGLEVGFNKLLDWCNQQNALLPFKVLKVLNRQNYGWMEYVEQQPCLDEASAKRFYQRAGMLLCLLYALGGNDCHHENLIASGEHLVIIDTETLLHHEPEHLEEFPQVAQMPNQNFWKDSVLRTGLLPCWDINKDKHIAYDVSGLGSVDPQLSPWKLLQWQSVNTDNMHQIYQTVMIPLAKNVPILYEMPLSPNDYIEELIDGFGQMYSFLMERRQFLLAEPSPLAELFAQQVRFVFRPTKAYGVILEKTLAPEFLCDGVDRSIELDILARIFFRNSEDLRSLPILHSELKAIEQLDFPYFGAYSNSDALSIGLDQPIEEYFVAASYSQAILRLQKFDEVDFARQVAIIRGTFDARVARVEQFGRDRTLATEQVTTVSNSKVTDEMQINYLTSDELVASAQAIAQEIRSHAIREADGSMYWISLNYIPKVERFQFQPLDESLYNGNCGIALFLAALDYLEGTSCNRELVLSALQYTCRMLHTNDAELTQVFANNIGIGGATGIGSIIYSLVKISHLLKEPTLIENALEFANLITLDLIASDQQLDLVGGAAGAILGLLTLYQEIPQQTVLDKAVACGQHLLKHQICVDGFPKAWKTFANKPLTGFSHGAAGIVYALLQLYSVTQNNAYLEAALEGIAYERSVFSPSAANWQDFSSPSQQKGQPHFKASWCYGAPGIALARLGGLPVLETSEIHQDIEIALQTTQKYTLHSVDHLCCGNLGRCEVMLVAAQKLSRPELLQVAQQRTAWVVARAKLAGGYQLFANLPNRVFNPGFFQGTAGIGYELLRLAYPEALPSVLLWE</sequence>
<comment type="caution">
    <text evidence="4">The sequence shown here is derived from an EMBL/GenBank/DDBJ whole genome shotgun (WGS) entry which is preliminary data.</text>
</comment>
<dbReference type="GO" id="GO:0046872">
    <property type="term" value="F:metal ion binding"/>
    <property type="evidence" value="ECO:0007669"/>
    <property type="project" value="UniProtKB-KW"/>
</dbReference>
<reference evidence="4" key="2">
    <citation type="journal article" date="2019" name="Genome Biol. Evol.">
        <title>Day and night: Metabolic profiles and evolutionary relationships of six axenic non-marine cyanobacteria.</title>
        <authorList>
            <person name="Will S.E."/>
            <person name="Henke P."/>
            <person name="Boedeker C."/>
            <person name="Huang S."/>
            <person name="Brinkmann H."/>
            <person name="Rohde M."/>
            <person name="Jarek M."/>
            <person name="Friedl T."/>
            <person name="Seufert S."/>
            <person name="Schumacher M."/>
            <person name="Overmann J."/>
            <person name="Neumann-Schaal M."/>
            <person name="Petersen J."/>
        </authorList>
    </citation>
    <scope>NUCLEOTIDE SEQUENCE [LARGE SCALE GENOMIC DNA]</scope>
    <source>
        <strain evidence="4">PCC 7102</strain>
    </source>
</reference>
<evidence type="ECO:0000313" key="5">
    <source>
        <dbReference type="Proteomes" id="UP000271624"/>
    </source>
</evidence>
<dbReference type="RefSeq" id="WP_127087770.1">
    <property type="nucleotide sequence ID" value="NZ_RSCL01000075.1"/>
</dbReference>
<feature type="coiled-coil region" evidence="2">
    <location>
        <begin position="256"/>
        <end position="283"/>
    </location>
</feature>
<dbReference type="GO" id="GO:0031179">
    <property type="term" value="P:peptide modification"/>
    <property type="evidence" value="ECO:0007669"/>
    <property type="project" value="InterPro"/>
</dbReference>
<accession>A0A433UFB1</accession>
<dbReference type="Proteomes" id="UP000271624">
    <property type="component" value="Unassembled WGS sequence"/>
</dbReference>
<dbReference type="Pfam" id="PF05147">
    <property type="entry name" value="LANC_like"/>
    <property type="match status" value="1"/>
</dbReference>
<evidence type="ECO:0000256" key="1">
    <source>
        <dbReference type="PIRSR" id="PIRSR607822-1"/>
    </source>
</evidence>
<dbReference type="NCBIfam" id="TIGR03897">
    <property type="entry name" value="lanti_2_LanM"/>
    <property type="match status" value="1"/>
</dbReference>
<dbReference type="SUPFAM" id="SSF158745">
    <property type="entry name" value="LanC-like"/>
    <property type="match status" value="1"/>
</dbReference>
<reference evidence="4" key="1">
    <citation type="submission" date="2018-12" db="EMBL/GenBank/DDBJ databases">
        <authorList>
            <person name="Will S."/>
            <person name="Neumann-Schaal M."/>
            <person name="Henke P."/>
        </authorList>
    </citation>
    <scope>NUCLEOTIDE SEQUENCE</scope>
    <source>
        <strain evidence="4">PCC 7102</strain>
    </source>
</reference>
<dbReference type="Gene3D" id="1.50.10.10">
    <property type="match status" value="1"/>
</dbReference>
<evidence type="ECO:0000259" key="3">
    <source>
        <dbReference type="Pfam" id="PF13575"/>
    </source>
</evidence>
<feature type="binding site" evidence="1">
    <location>
        <position position="1000"/>
    </location>
    <ligand>
        <name>Zn(2+)</name>
        <dbReference type="ChEBI" id="CHEBI:29105"/>
    </ligand>
</feature>
<dbReference type="PRINTS" id="PR01950">
    <property type="entry name" value="LANCSUPER"/>
</dbReference>
<keyword evidence="5" id="KW-1185">Reference proteome</keyword>
<gene>
    <name evidence="4" type="ORF">DSM106972_098840</name>
</gene>
<dbReference type="AlphaFoldDB" id="A0A433UFB1"/>
<dbReference type="CDD" id="cd04792">
    <property type="entry name" value="LanM-like"/>
    <property type="match status" value="1"/>
</dbReference>
<dbReference type="InterPro" id="IPR025410">
    <property type="entry name" value="Lant_dehyd"/>
</dbReference>
<evidence type="ECO:0000256" key="2">
    <source>
        <dbReference type="SAM" id="Coils"/>
    </source>
</evidence>
<evidence type="ECO:0000313" key="4">
    <source>
        <dbReference type="EMBL" id="RUS92497.1"/>
    </source>
</evidence>
<keyword evidence="2" id="KW-0175">Coiled coil</keyword>
<keyword evidence="1" id="KW-0862">Zinc</keyword>
<proteinExistence type="predicted"/>
<dbReference type="InterPro" id="IPR007822">
    <property type="entry name" value="LANC-like"/>
</dbReference>
<dbReference type="PRINTS" id="PR01955">
    <property type="entry name" value="LANCFRANKIA"/>
</dbReference>
<feature type="binding site" evidence="1">
    <location>
        <position position="1045"/>
    </location>
    <ligand>
        <name>Zn(2+)</name>
        <dbReference type="ChEBI" id="CHEBI:29105"/>
    </ligand>
</feature>
<organism evidence="4 5">
    <name type="scientific">Dulcicalothrix desertica PCC 7102</name>
    <dbReference type="NCBI Taxonomy" id="232991"/>
    <lineage>
        <taxon>Bacteria</taxon>
        <taxon>Bacillati</taxon>
        <taxon>Cyanobacteriota</taxon>
        <taxon>Cyanophyceae</taxon>
        <taxon>Nostocales</taxon>
        <taxon>Calotrichaceae</taxon>
        <taxon>Dulcicalothrix</taxon>
    </lineage>
</organism>
<keyword evidence="1" id="KW-0479">Metal-binding</keyword>
<dbReference type="OrthoDB" id="9148343at2"/>
<dbReference type="InterPro" id="IPR017146">
    <property type="entry name" value="Lanti_2_LanM"/>
</dbReference>
<dbReference type="PIRSF" id="PIRSF037228">
    <property type="entry name" value="Lant_mod_RumM"/>
    <property type="match status" value="1"/>
</dbReference>
<dbReference type="GO" id="GO:0005975">
    <property type="term" value="P:carbohydrate metabolic process"/>
    <property type="evidence" value="ECO:0007669"/>
    <property type="project" value="InterPro"/>
</dbReference>
<dbReference type="Pfam" id="PF13575">
    <property type="entry name" value="DUF4135"/>
    <property type="match status" value="1"/>
</dbReference>
<protein>
    <recommendedName>
        <fullName evidence="3">Lantibiotic biosynthesis protein dehydration domain-containing protein</fullName>
    </recommendedName>
</protein>